<organism evidence="1 2">
    <name type="scientific">Trifolium subterraneum</name>
    <name type="common">Subterranean clover</name>
    <dbReference type="NCBI Taxonomy" id="3900"/>
    <lineage>
        <taxon>Eukaryota</taxon>
        <taxon>Viridiplantae</taxon>
        <taxon>Streptophyta</taxon>
        <taxon>Embryophyta</taxon>
        <taxon>Tracheophyta</taxon>
        <taxon>Spermatophyta</taxon>
        <taxon>Magnoliopsida</taxon>
        <taxon>eudicotyledons</taxon>
        <taxon>Gunneridae</taxon>
        <taxon>Pentapetalae</taxon>
        <taxon>rosids</taxon>
        <taxon>fabids</taxon>
        <taxon>Fabales</taxon>
        <taxon>Fabaceae</taxon>
        <taxon>Papilionoideae</taxon>
        <taxon>50 kb inversion clade</taxon>
        <taxon>NPAAA clade</taxon>
        <taxon>Hologalegina</taxon>
        <taxon>IRL clade</taxon>
        <taxon>Trifolieae</taxon>
        <taxon>Trifolium</taxon>
    </lineage>
</organism>
<reference evidence="2" key="1">
    <citation type="journal article" date="2017" name="Front. Plant Sci.">
        <title>Climate Clever Clovers: New Paradigm to Reduce the Environmental Footprint of Ruminants by Breeding Low Methanogenic Forages Utilizing Haplotype Variation.</title>
        <authorList>
            <person name="Kaur P."/>
            <person name="Appels R."/>
            <person name="Bayer P.E."/>
            <person name="Keeble-Gagnere G."/>
            <person name="Wang J."/>
            <person name="Hirakawa H."/>
            <person name="Shirasawa K."/>
            <person name="Vercoe P."/>
            <person name="Stefanova K."/>
            <person name="Durmic Z."/>
            <person name="Nichols P."/>
            <person name="Revell C."/>
            <person name="Isobe S.N."/>
            <person name="Edwards D."/>
            <person name="Erskine W."/>
        </authorList>
    </citation>
    <scope>NUCLEOTIDE SEQUENCE [LARGE SCALE GENOMIC DNA]</scope>
    <source>
        <strain evidence="2">cv. Daliak</strain>
    </source>
</reference>
<dbReference type="EMBL" id="DF973345">
    <property type="protein sequence ID" value="GAU26999.1"/>
    <property type="molecule type" value="Genomic_DNA"/>
</dbReference>
<dbReference type="Proteomes" id="UP000242715">
    <property type="component" value="Unassembled WGS sequence"/>
</dbReference>
<evidence type="ECO:0000313" key="1">
    <source>
        <dbReference type="EMBL" id="GAU26999.1"/>
    </source>
</evidence>
<accession>A0A2Z6N600</accession>
<keyword evidence="2" id="KW-1185">Reference proteome</keyword>
<gene>
    <name evidence="1" type="ORF">TSUD_290510</name>
</gene>
<sequence length="86" mass="9856">MSPTSAHFIPRLSRLAVDSVNGNATVKMVVSMAMEKKEYYERRKERKESRRGSYMSHSIILYIVRAGLGIDGFDFPELHPTMLTHL</sequence>
<proteinExistence type="predicted"/>
<protein>
    <submittedName>
        <fullName evidence="1">Uncharacterized protein</fullName>
    </submittedName>
</protein>
<evidence type="ECO:0000313" key="2">
    <source>
        <dbReference type="Proteomes" id="UP000242715"/>
    </source>
</evidence>
<dbReference type="AlphaFoldDB" id="A0A2Z6N600"/>
<name>A0A2Z6N600_TRISU</name>